<organism evidence="2 3">
    <name type="scientific">Coniochaeta ligniaria NRRL 30616</name>
    <dbReference type="NCBI Taxonomy" id="1408157"/>
    <lineage>
        <taxon>Eukaryota</taxon>
        <taxon>Fungi</taxon>
        <taxon>Dikarya</taxon>
        <taxon>Ascomycota</taxon>
        <taxon>Pezizomycotina</taxon>
        <taxon>Sordariomycetes</taxon>
        <taxon>Sordariomycetidae</taxon>
        <taxon>Coniochaetales</taxon>
        <taxon>Coniochaetaceae</taxon>
        <taxon>Coniochaeta</taxon>
    </lineage>
</organism>
<dbReference type="Proteomes" id="UP000182658">
    <property type="component" value="Unassembled WGS sequence"/>
</dbReference>
<dbReference type="AlphaFoldDB" id="A0A1J7IPR6"/>
<keyword evidence="3" id="KW-1185">Reference proteome</keyword>
<evidence type="ECO:0000256" key="1">
    <source>
        <dbReference type="SAM" id="MobiDB-lite"/>
    </source>
</evidence>
<gene>
    <name evidence="2" type="ORF">CONLIGDRAFT_321559</name>
</gene>
<feature type="region of interest" description="Disordered" evidence="1">
    <location>
        <begin position="246"/>
        <end position="271"/>
    </location>
</feature>
<proteinExistence type="predicted"/>
<evidence type="ECO:0000313" key="3">
    <source>
        <dbReference type="Proteomes" id="UP000182658"/>
    </source>
</evidence>
<name>A0A1J7IPR6_9PEZI</name>
<sequence length="326" mass="35677">MSLLAREAQRGRIRQIMKSIDAKIRPEIQRAITETKARSVSTSGSIPNPLGYMPLAGSHAEDIQPETFRTVDDERPNASAPRLRLEDTAITTKRTSSTNRDVLPKLGGPAGTMDNSISASLNCSLIQGLSGKSCNGITPGSSMTLITDTSRTHTTFSNELAEYPYVDGTDRVRSFDQDPLFRMAISLQHLRSGCALPKGIFLGATSDDLSVLDDLYQGLSRMVQAIDRRVAALVKTASEGFDRHMVSSGAGRASTRRPRRFKGQEDWQLSGGKKTHWNANADWGSEVAWSEVEIKQAELGKKGPSSKLRHQYIPYEWNLSAPGSPS</sequence>
<dbReference type="EMBL" id="KV875097">
    <property type="protein sequence ID" value="OIW29357.1"/>
    <property type="molecule type" value="Genomic_DNA"/>
</dbReference>
<evidence type="ECO:0000313" key="2">
    <source>
        <dbReference type="EMBL" id="OIW29357.1"/>
    </source>
</evidence>
<reference evidence="2 3" key="1">
    <citation type="submission" date="2016-10" db="EMBL/GenBank/DDBJ databases">
        <title>Draft genome sequence of Coniochaeta ligniaria NRRL30616, a lignocellulolytic fungus for bioabatement of inhibitors in plant biomass hydrolysates.</title>
        <authorList>
            <consortium name="DOE Joint Genome Institute"/>
            <person name="Jimenez D.J."/>
            <person name="Hector R.E."/>
            <person name="Riley R."/>
            <person name="Sun H."/>
            <person name="Grigoriev I.V."/>
            <person name="Van Elsas J.D."/>
            <person name="Nichols N.N."/>
        </authorList>
    </citation>
    <scope>NUCLEOTIDE SEQUENCE [LARGE SCALE GENOMIC DNA]</scope>
    <source>
        <strain evidence="2 3">NRRL 30616</strain>
    </source>
</reference>
<protein>
    <submittedName>
        <fullName evidence="2">Uncharacterized protein</fullName>
    </submittedName>
</protein>
<dbReference type="InParanoid" id="A0A1J7IPR6"/>
<accession>A0A1J7IPR6</accession>
<dbReference type="OrthoDB" id="10440305at2759"/>